<feature type="compositionally biased region" description="Basic and acidic residues" evidence="4">
    <location>
        <begin position="820"/>
        <end position="833"/>
    </location>
</feature>
<evidence type="ECO:0000313" key="5">
    <source>
        <dbReference type="EMBL" id="CEM21826.1"/>
    </source>
</evidence>
<feature type="region of interest" description="Disordered" evidence="4">
    <location>
        <begin position="1"/>
        <end position="25"/>
    </location>
</feature>
<dbReference type="GO" id="GO:0005829">
    <property type="term" value="C:cytosol"/>
    <property type="evidence" value="ECO:0007669"/>
    <property type="project" value="TreeGrafter"/>
</dbReference>
<proteinExistence type="predicted"/>
<reference evidence="5" key="1">
    <citation type="submission" date="2014-11" db="EMBL/GenBank/DDBJ databases">
        <authorList>
            <person name="Otto D Thomas"/>
            <person name="Naeem Raeece"/>
        </authorList>
    </citation>
    <scope>NUCLEOTIDE SEQUENCE</scope>
</reference>
<keyword evidence="2" id="KW-0433">Leucine-rich repeat</keyword>
<dbReference type="PhylomeDB" id="A0A0G4G250"/>
<dbReference type="InterPro" id="IPR032675">
    <property type="entry name" value="LRR_dom_sf"/>
</dbReference>
<evidence type="ECO:0000256" key="4">
    <source>
        <dbReference type="SAM" id="MobiDB-lite"/>
    </source>
</evidence>
<dbReference type="EMBL" id="CDMZ01000806">
    <property type="protein sequence ID" value="CEM21826.1"/>
    <property type="molecule type" value="Genomic_DNA"/>
</dbReference>
<dbReference type="GO" id="GO:0031267">
    <property type="term" value="F:small GTPase binding"/>
    <property type="evidence" value="ECO:0007669"/>
    <property type="project" value="TreeGrafter"/>
</dbReference>
<dbReference type="VEuPathDB" id="CryptoDB:Cvel_4051"/>
<gene>
    <name evidence="5" type="ORF">Cvel_4051</name>
</gene>
<feature type="compositionally biased region" description="Acidic residues" evidence="4">
    <location>
        <begin position="847"/>
        <end position="856"/>
    </location>
</feature>
<feature type="region of interest" description="Disordered" evidence="4">
    <location>
        <begin position="486"/>
        <end position="505"/>
    </location>
</feature>
<dbReference type="Gene3D" id="3.80.10.10">
    <property type="entry name" value="Ribonuclease Inhibitor"/>
    <property type="match status" value="3"/>
</dbReference>
<sequence length="880" mass="94771">MDSAKQESQAPPSATVGVTGSESDTTESDTIFNVLLKNEVPTSEVVSDMSSSRDCFSTAWLCLSAMFKRKIADGQFRRLDVSGCNLSARKNYLLLDSLPDSVTDLKLGPSAVKGAALPLVRHFLESLSVTEEDAGEGERMEEQEGESEDSSDESDGGEESEGVPVSLSLSRVRLKSLSFSDGSVGPAEGPVVFGSLPGSLEVLNLEGNELGAAFVALARAMRIGKSSALVSLNLSRTGMTDENMRTLSNGLSAAKPLKIERLFLGGNHFRSGMFLTSFIGKETLPHLKSLCFADCRLAPAFLRAFADLIGSGGLTSLESLVLKGVSFGRGGEGARFADCLKSSFLPALKRLNLNGCMMGTSGEEKLIIALGAEGERPPDLESVQLPQLHLRGENTSFAQILGEGRLPSITQKILHLSLEPVPAVAFFTALGDSTKPPPWECLHLSLKERQGAFGESDSHVLVALANAVRAGRMGALFGLDPSDLRSKIGGSDDEESENENGGEAGGEGGIALLRALRFFEVPMLSQLNLSEQDLGDREMGLIGEAVKAGNCPSLSVLDLSYNSFGRDGMKALMEGIRDASQGLPLLERLDLSHTKAGLGFDFLSGTLSAGKLPALKSLLLKYVLVDSEYMQRLAEAVRGGHLSELRTLNLSHPGLYRPPRYSYPLRFPASTNLNALFEAVCESEKGLPLLENFAFAGHRHLSAAAFCKAVEQKKIPKLRDLDFFGCGLRNDFVIALSDALKVSELPDLTKLNVSSNRIRQTGLSVFFASIRPESLPNLETFLLQKNWGSGRTIKRLMENAKAEGKLPSLVHGIAEEGGREVMRDSDFESKDSSDSEVSASYNFRYFEEDEGDSDSEASDRSSEEDGDDSDEEDSDKEDLE</sequence>
<evidence type="ECO:0000256" key="2">
    <source>
        <dbReference type="ARBA" id="ARBA00022614"/>
    </source>
</evidence>
<evidence type="ECO:0000256" key="3">
    <source>
        <dbReference type="ARBA" id="ARBA00022737"/>
    </source>
</evidence>
<feature type="compositionally biased region" description="Acidic residues" evidence="4">
    <location>
        <begin position="864"/>
        <end position="880"/>
    </location>
</feature>
<feature type="region of interest" description="Disordered" evidence="4">
    <location>
        <begin position="131"/>
        <end position="164"/>
    </location>
</feature>
<feature type="region of interest" description="Disordered" evidence="4">
    <location>
        <begin position="820"/>
        <end position="880"/>
    </location>
</feature>
<dbReference type="PANTHER" id="PTHR24113:SF12">
    <property type="entry name" value="RAN GTPASE-ACTIVATING PROTEIN 1"/>
    <property type="match status" value="1"/>
</dbReference>
<evidence type="ECO:0000256" key="1">
    <source>
        <dbReference type="ARBA" id="ARBA00022468"/>
    </source>
</evidence>
<dbReference type="GO" id="GO:0006913">
    <property type="term" value="P:nucleocytoplasmic transport"/>
    <property type="evidence" value="ECO:0007669"/>
    <property type="project" value="TreeGrafter"/>
</dbReference>
<dbReference type="GO" id="GO:0005096">
    <property type="term" value="F:GTPase activator activity"/>
    <property type="evidence" value="ECO:0007669"/>
    <property type="project" value="UniProtKB-KW"/>
</dbReference>
<feature type="compositionally biased region" description="Polar residues" evidence="4">
    <location>
        <begin position="1"/>
        <end position="20"/>
    </location>
</feature>
<protein>
    <submittedName>
        <fullName evidence="5">Uncharacterized protein</fullName>
    </submittedName>
</protein>
<dbReference type="InterPro" id="IPR001611">
    <property type="entry name" value="Leu-rich_rpt"/>
</dbReference>
<dbReference type="PANTHER" id="PTHR24113">
    <property type="entry name" value="RAN GTPASE-ACTIVATING PROTEIN 1"/>
    <property type="match status" value="1"/>
</dbReference>
<dbReference type="SUPFAM" id="SSF52047">
    <property type="entry name" value="RNI-like"/>
    <property type="match status" value="2"/>
</dbReference>
<name>A0A0G4G250_9ALVE</name>
<dbReference type="GO" id="GO:0005634">
    <property type="term" value="C:nucleus"/>
    <property type="evidence" value="ECO:0007669"/>
    <property type="project" value="TreeGrafter"/>
</dbReference>
<dbReference type="InterPro" id="IPR027038">
    <property type="entry name" value="RanGap"/>
</dbReference>
<dbReference type="SMART" id="SM00368">
    <property type="entry name" value="LRR_RI"/>
    <property type="match status" value="7"/>
</dbReference>
<feature type="compositionally biased region" description="Acidic residues" evidence="4">
    <location>
        <begin position="143"/>
        <end position="161"/>
    </location>
</feature>
<feature type="compositionally biased region" description="Acidic residues" evidence="4">
    <location>
        <begin position="491"/>
        <end position="500"/>
    </location>
</feature>
<dbReference type="Pfam" id="PF13516">
    <property type="entry name" value="LRR_6"/>
    <property type="match status" value="2"/>
</dbReference>
<organism evidence="5">
    <name type="scientific">Chromera velia CCMP2878</name>
    <dbReference type="NCBI Taxonomy" id="1169474"/>
    <lineage>
        <taxon>Eukaryota</taxon>
        <taxon>Sar</taxon>
        <taxon>Alveolata</taxon>
        <taxon>Colpodellida</taxon>
        <taxon>Chromeraceae</taxon>
        <taxon>Chromera</taxon>
    </lineage>
</organism>
<keyword evidence="3" id="KW-0677">Repeat</keyword>
<dbReference type="AlphaFoldDB" id="A0A0G4G250"/>
<accession>A0A0G4G250</accession>
<keyword evidence="1" id="KW-0343">GTPase activation</keyword>
<dbReference type="GO" id="GO:0048471">
    <property type="term" value="C:perinuclear region of cytoplasm"/>
    <property type="evidence" value="ECO:0007669"/>
    <property type="project" value="TreeGrafter"/>
</dbReference>